<dbReference type="EMBL" id="DS995766">
    <property type="protein sequence ID" value="EGE07848.1"/>
    <property type="molecule type" value="Genomic_DNA"/>
</dbReference>
<evidence type="ECO:0000313" key="2">
    <source>
        <dbReference type="EMBL" id="EGE07848.1"/>
    </source>
</evidence>
<gene>
    <name evidence="2" type="ORF">TEQG_08769</name>
</gene>
<dbReference type="AlphaFoldDB" id="F2Q130"/>
<organism evidence="2 3">
    <name type="scientific">Trichophyton equinum (strain ATCC MYA-4606 / CBS 127.97)</name>
    <name type="common">Horse ringworm fungus</name>
    <dbReference type="NCBI Taxonomy" id="559882"/>
    <lineage>
        <taxon>Eukaryota</taxon>
        <taxon>Fungi</taxon>
        <taxon>Dikarya</taxon>
        <taxon>Ascomycota</taxon>
        <taxon>Pezizomycotina</taxon>
        <taxon>Eurotiomycetes</taxon>
        <taxon>Eurotiomycetidae</taxon>
        <taxon>Onygenales</taxon>
        <taxon>Arthrodermataceae</taxon>
        <taxon>Trichophyton</taxon>
    </lineage>
</organism>
<dbReference type="VEuPathDB" id="FungiDB:TEQG_08769"/>
<keyword evidence="3" id="KW-1185">Reference proteome</keyword>
<reference evidence="3" key="1">
    <citation type="journal article" date="2012" name="MBio">
        <title>Comparative genome analysis of Trichophyton rubrum and related dermatophytes reveals candidate genes involved in infection.</title>
        <authorList>
            <person name="Martinez D.A."/>
            <person name="Oliver B.G."/>
            <person name="Graeser Y."/>
            <person name="Goldberg J.M."/>
            <person name="Li W."/>
            <person name="Martinez-Rossi N.M."/>
            <person name="Monod M."/>
            <person name="Shelest E."/>
            <person name="Barton R.C."/>
            <person name="Birch E."/>
            <person name="Brakhage A.A."/>
            <person name="Chen Z."/>
            <person name="Gurr S.J."/>
            <person name="Heiman D."/>
            <person name="Heitman J."/>
            <person name="Kosti I."/>
            <person name="Rossi A."/>
            <person name="Saif S."/>
            <person name="Samalova M."/>
            <person name="Saunders C.W."/>
            <person name="Shea T."/>
            <person name="Summerbell R.C."/>
            <person name="Xu J."/>
            <person name="Young S."/>
            <person name="Zeng Q."/>
            <person name="Birren B.W."/>
            <person name="Cuomo C.A."/>
            <person name="White T.C."/>
        </authorList>
    </citation>
    <scope>NUCLEOTIDE SEQUENCE [LARGE SCALE GENOMIC DNA]</scope>
    <source>
        <strain evidence="3">ATCC MYA-4606 / CBS 127.97</strain>
    </source>
</reference>
<evidence type="ECO:0000256" key="1">
    <source>
        <dbReference type="SAM" id="MobiDB-lite"/>
    </source>
</evidence>
<accession>F2Q130</accession>
<name>F2Q130_TRIEC</name>
<dbReference type="Proteomes" id="UP000009169">
    <property type="component" value="Unassembled WGS sequence"/>
</dbReference>
<protein>
    <submittedName>
        <fullName evidence="2">Uncharacterized protein</fullName>
    </submittedName>
</protein>
<proteinExistence type="predicted"/>
<evidence type="ECO:0000313" key="3">
    <source>
        <dbReference type="Proteomes" id="UP000009169"/>
    </source>
</evidence>
<dbReference type="HOGENOM" id="CLU_3360015_0_0_1"/>
<feature type="region of interest" description="Disordered" evidence="1">
    <location>
        <begin position="1"/>
        <end position="36"/>
    </location>
</feature>
<sequence>MREEKDLPCPSEEVTYLNSIVMPDPEDEDGDESGEV</sequence>
<feature type="compositionally biased region" description="Acidic residues" evidence="1">
    <location>
        <begin position="24"/>
        <end position="36"/>
    </location>
</feature>